<dbReference type="Gene3D" id="3.40.50.2000">
    <property type="entry name" value="Glycogen Phosphorylase B"/>
    <property type="match status" value="2"/>
</dbReference>
<dbReference type="KEGG" id="sim:M1627_2913"/>
<dbReference type="EMBL" id="CP001401">
    <property type="protein sequence ID" value="ACP54958.1"/>
    <property type="molecule type" value="Genomic_DNA"/>
</dbReference>
<sequence length="98" mass="11259">MHMFKFSLSLPFSFITVSSYLRDLIIKENPNAKITIAHPGVNLNVFYPRKTEGKTKENKVMIFLRGIKYKGDEVVIQVLNRVNRVIPIKAIIVGNKKE</sequence>
<organism evidence="1 2">
    <name type="scientific">Saccharolobus islandicus (strain M.16.27)</name>
    <name type="common">Sulfolobus islandicus</name>
    <dbReference type="NCBI Taxonomy" id="427318"/>
    <lineage>
        <taxon>Archaea</taxon>
        <taxon>Thermoproteota</taxon>
        <taxon>Thermoprotei</taxon>
        <taxon>Sulfolobales</taxon>
        <taxon>Sulfolobaceae</taxon>
        <taxon>Saccharolobus</taxon>
    </lineage>
</organism>
<dbReference type="AlphaFoldDB" id="C3N4N3"/>
<evidence type="ECO:0000313" key="1">
    <source>
        <dbReference type="EMBL" id="ACP54958.1"/>
    </source>
</evidence>
<reference evidence="1 2" key="1">
    <citation type="journal article" date="2009" name="Proc. Natl. Acad. Sci. U.S.A.">
        <title>Biogeography of the Sulfolobus islandicus pan-genome.</title>
        <authorList>
            <person name="Reno M.L."/>
            <person name="Held N.L."/>
            <person name="Fields C.J."/>
            <person name="Burke P.V."/>
            <person name="Whitaker R.J."/>
        </authorList>
    </citation>
    <scope>NUCLEOTIDE SEQUENCE [LARGE SCALE GENOMIC DNA]</scope>
    <source>
        <strain evidence="1 2">M.16.27</strain>
    </source>
</reference>
<accession>C3N4N3</accession>
<dbReference type="Proteomes" id="UP000002307">
    <property type="component" value="Chromosome"/>
</dbReference>
<evidence type="ECO:0000313" key="2">
    <source>
        <dbReference type="Proteomes" id="UP000002307"/>
    </source>
</evidence>
<dbReference type="HOGENOM" id="CLU_2327372_0_0_2"/>
<proteinExistence type="predicted"/>
<name>C3N4N3_SACI3</name>
<gene>
    <name evidence="1" type="ordered locus">M1627_2913</name>
</gene>
<dbReference type="SUPFAM" id="SSF53756">
    <property type="entry name" value="UDP-Glycosyltransferase/glycogen phosphorylase"/>
    <property type="match status" value="1"/>
</dbReference>
<protein>
    <submittedName>
        <fullName evidence="1">Uncharacterized protein</fullName>
    </submittedName>
</protein>